<feature type="region of interest" description="Disordered" evidence="2">
    <location>
        <begin position="422"/>
        <end position="587"/>
    </location>
</feature>
<dbReference type="PANTHER" id="PTHR15715:SF49">
    <property type="entry name" value="CENTROSOMAL PROTEIN OF 170 KDA ISOFORM X1"/>
    <property type="match status" value="1"/>
</dbReference>
<feature type="compositionally biased region" description="Basic and acidic residues" evidence="2">
    <location>
        <begin position="23"/>
        <end position="34"/>
    </location>
</feature>
<name>A0A3P9IP03_ORYLA</name>
<feature type="compositionally biased region" description="Polar residues" evidence="2">
    <location>
        <begin position="637"/>
        <end position="659"/>
    </location>
</feature>
<feature type="compositionally biased region" description="Basic and acidic residues" evidence="2">
    <location>
        <begin position="188"/>
        <end position="201"/>
    </location>
</feature>
<feature type="compositionally biased region" description="Low complexity" evidence="2">
    <location>
        <begin position="39"/>
        <end position="50"/>
    </location>
</feature>
<protein>
    <submittedName>
        <fullName evidence="4">Centrosomal protein 170Ab</fullName>
    </submittedName>
</protein>
<reference evidence="4" key="4">
    <citation type="submission" date="2025-09" db="UniProtKB">
        <authorList>
            <consortium name="Ensembl"/>
        </authorList>
    </citation>
    <scope>IDENTIFICATION</scope>
    <source>
        <strain evidence="4">HSOK</strain>
    </source>
</reference>
<feature type="region of interest" description="Disordered" evidence="2">
    <location>
        <begin position="240"/>
        <end position="283"/>
    </location>
</feature>
<evidence type="ECO:0000313" key="5">
    <source>
        <dbReference type="Proteomes" id="UP000265200"/>
    </source>
</evidence>
<evidence type="ECO:0000256" key="1">
    <source>
        <dbReference type="ARBA" id="ARBA00010436"/>
    </source>
</evidence>
<dbReference type="Ensembl" id="ENSORLT00015031095.1">
    <property type="protein sequence ID" value="ENSORLP00015021586.1"/>
    <property type="gene ID" value="ENSORLG00015000615.1"/>
</dbReference>
<evidence type="ECO:0000259" key="3">
    <source>
        <dbReference type="Pfam" id="PF15308"/>
    </source>
</evidence>
<proteinExistence type="inferred from homology"/>
<feature type="compositionally biased region" description="Basic and acidic residues" evidence="2">
    <location>
        <begin position="485"/>
        <end position="504"/>
    </location>
</feature>
<comment type="similarity">
    <text evidence="1">Belongs to the CEP170 family.</text>
</comment>
<feature type="compositionally biased region" description="Basic and acidic residues" evidence="2">
    <location>
        <begin position="547"/>
        <end position="568"/>
    </location>
</feature>
<feature type="region of interest" description="Disordered" evidence="2">
    <location>
        <begin position="17"/>
        <end position="114"/>
    </location>
</feature>
<feature type="region of interest" description="Disordered" evidence="2">
    <location>
        <begin position="188"/>
        <end position="211"/>
    </location>
</feature>
<organism evidence="4 5">
    <name type="scientific">Oryzias latipes</name>
    <name type="common">Japanese rice fish</name>
    <name type="synonym">Japanese killifish</name>
    <dbReference type="NCBI Taxonomy" id="8090"/>
    <lineage>
        <taxon>Eukaryota</taxon>
        <taxon>Metazoa</taxon>
        <taxon>Chordata</taxon>
        <taxon>Craniata</taxon>
        <taxon>Vertebrata</taxon>
        <taxon>Euteleostomi</taxon>
        <taxon>Actinopterygii</taxon>
        <taxon>Neopterygii</taxon>
        <taxon>Teleostei</taxon>
        <taxon>Neoteleostei</taxon>
        <taxon>Acanthomorphata</taxon>
        <taxon>Ovalentaria</taxon>
        <taxon>Atherinomorphae</taxon>
        <taxon>Beloniformes</taxon>
        <taxon>Adrianichthyidae</taxon>
        <taxon>Oryziinae</taxon>
        <taxon>Oryzias</taxon>
    </lineage>
</organism>
<dbReference type="Proteomes" id="UP000265200">
    <property type="component" value="Chromosome 1"/>
</dbReference>
<feature type="compositionally biased region" description="Polar residues" evidence="2">
    <location>
        <begin position="836"/>
        <end position="845"/>
    </location>
</feature>
<feature type="domain" description="CEP170 C-terminal" evidence="3">
    <location>
        <begin position="550"/>
        <end position="696"/>
    </location>
</feature>
<feature type="compositionally biased region" description="Low complexity" evidence="2">
    <location>
        <begin position="738"/>
        <end position="747"/>
    </location>
</feature>
<feature type="region of interest" description="Disordered" evidence="2">
    <location>
        <begin position="313"/>
        <end position="352"/>
    </location>
</feature>
<dbReference type="Pfam" id="PF15308">
    <property type="entry name" value="CEP170_C"/>
    <property type="match status" value="2"/>
</dbReference>
<evidence type="ECO:0000256" key="2">
    <source>
        <dbReference type="SAM" id="MobiDB-lite"/>
    </source>
</evidence>
<feature type="compositionally biased region" description="Basic and acidic residues" evidence="2">
    <location>
        <begin position="331"/>
        <end position="340"/>
    </location>
</feature>
<reference evidence="4" key="3">
    <citation type="submission" date="2025-08" db="UniProtKB">
        <authorList>
            <consortium name="Ensembl"/>
        </authorList>
    </citation>
    <scope>IDENTIFICATION</scope>
    <source>
        <strain evidence="4">HSOK</strain>
    </source>
</reference>
<accession>A0A3P9IP03</accession>
<dbReference type="InterPro" id="IPR029300">
    <property type="entry name" value="CEP170_C"/>
</dbReference>
<feature type="region of interest" description="Disordered" evidence="2">
    <location>
        <begin position="141"/>
        <end position="161"/>
    </location>
</feature>
<sequence>LLWVSVQLQHEKLSSQLHLNQKKPTEAESCRPEARPSQTAAASTCDAATAKPSESSRSDEKTPDTAVLHRGTPLYGQPAWWGDEEAEGQQQQQGRSEEKNSERKREKAEAGMRKTACKQCGHESNVFFKLYIFCFEIPSKDSSSAPKVCGEPSSRDQDDGPCAAAEPLHGHASFTIEFDPGASGKVTVKDRVAKAGTETRPRPKRSVGEELSPLQTAMVAAEVKVADWLAQNELPLTLKEASAEDDGESVKSDVPVQLRSLKGSKHEDGTQSDSENALGEQRRAAALEERSWGLWGDARTKIREGRANVPEGLFAEEDSPARRRKPSSSKVAKELVERRRGSVPVQQNRRDDYSDRGTYTVELENGDREDDEARRLIDKVKISVEQTCLLLMTFLLVALSEELVVGGPRWVSQWATLAASHVRTDPEGSGGENQVLLTDDRAEIGESSRSSSGHAERKRRTLPQPPGEHLLLGRRTLGGGPLTELGEKQDTELQEKESQEERVARGKGQPGRGSGGVGSHSSSPMGGGRSAHSGILANLPPRPLTSGEKRMEEALRRRKEEDKARESSGKSLLRQESFTVERQTSNIPIELIPRIDGSSACRTQSKEPGIDCTALQKDSEAVAAFLETIVSDHGDPPSQSIEGSMSPESDVDTTSTVSQAEGARKVVQKRRPLAGQQKERTVVCSSNKGSSGGREAQDRRPWTSLDLTDDDVNSNSLLSDPQPTSAQQPRGLVPRAQTGTSTASTKSSRAKMMQPPPSSGTNKATNAPKPRPTRTSLLRRTRLGDSSDTEPADLDRMSVASEASTASSTSRTGMAKRGMSRIEALAQPRRPRVGSPSAQSDSEATVTRGRGLGTRGLASEYAFKHGPRGSSLSSVSGPRARANSVSKLPDKSKGGSSCAHVTHPCK</sequence>
<dbReference type="AlphaFoldDB" id="A0A3P9IP03"/>
<feature type="compositionally biased region" description="Low complexity" evidence="2">
    <location>
        <begin position="798"/>
        <end position="812"/>
    </location>
</feature>
<evidence type="ECO:0000313" key="4">
    <source>
        <dbReference type="Ensembl" id="ENSORLP00015021586.1"/>
    </source>
</evidence>
<feature type="compositionally biased region" description="Basic and acidic residues" evidence="2">
    <location>
        <begin position="95"/>
        <end position="112"/>
    </location>
</feature>
<feature type="compositionally biased region" description="Gly residues" evidence="2">
    <location>
        <begin position="508"/>
        <end position="518"/>
    </location>
</feature>
<reference key="1">
    <citation type="journal article" date="2007" name="Nature">
        <title>The medaka draft genome and insights into vertebrate genome evolution.</title>
        <authorList>
            <person name="Kasahara M."/>
            <person name="Naruse K."/>
            <person name="Sasaki S."/>
            <person name="Nakatani Y."/>
            <person name="Qu W."/>
            <person name="Ahsan B."/>
            <person name="Yamada T."/>
            <person name="Nagayasu Y."/>
            <person name="Doi K."/>
            <person name="Kasai Y."/>
            <person name="Jindo T."/>
            <person name="Kobayashi D."/>
            <person name="Shimada A."/>
            <person name="Toyoda A."/>
            <person name="Kuroki Y."/>
            <person name="Fujiyama A."/>
            <person name="Sasaki T."/>
            <person name="Shimizu A."/>
            <person name="Asakawa S."/>
            <person name="Shimizu N."/>
            <person name="Hashimoto S."/>
            <person name="Yang J."/>
            <person name="Lee Y."/>
            <person name="Matsushima K."/>
            <person name="Sugano S."/>
            <person name="Sakaizumi M."/>
            <person name="Narita T."/>
            <person name="Ohishi K."/>
            <person name="Haga S."/>
            <person name="Ohta F."/>
            <person name="Nomoto H."/>
            <person name="Nogata K."/>
            <person name="Morishita T."/>
            <person name="Endo T."/>
            <person name="Shin-I T."/>
            <person name="Takeda H."/>
            <person name="Morishita S."/>
            <person name="Kohara Y."/>
        </authorList>
    </citation>
    <scope>NUCLEOTIDE SEQUENCE [LARGE SCALE GENOMIC DNA]</scope>
    <source>
        <strain>Hd-rR</strain>
    </source>
</reference>
<feature type="compositionally biased region" description="Basic and acidic residues" evidence="2">
    <location>
        <begin position="54"/>
        <end position="63"/>
    </location>
</feature>
<feature type="region of interest" description="Disordered" evidence="2">
    <location>
        <begin position="631"/>
        <end position="906"/>
    </location>
</feature>
<dbReference type="InterPro" id="IPR051176">
    <property type="entry name" value="Cent_Immune-Sig_Mod"/>
</dbReference>
<reference evidence="4 5" key="2">
    <citation type="submission" date="2017-04" db="EMBL/GenBank/DDBJ databases">
        <title>CpG methylation of centromeres and impact of large insertions on vertebrate speciation.</title>
        <authorList>
            <person name="Ichikawa K."/>
            <person name="Yoshimura J."/>
            <person name="Morishita S."/>
        </authorList>
    </citation>
    <scope>NUCLEOTIDE SEQUENCE</scope>
    <source>
        <strain evidence="4 5">HSOK</strain>
    </source>
</reference>
<feature type="domain" description="CEP170 C-terminal" evidence="3">
    <location>
        <begin position="699"/>
        <end position="896"/>
    </location>
</feature>
<feature type="compositionally biased region" description="Polar residues" evidence="2">
    <location>
        <begin position="574"/>
        <end position="587"/>
    </location>
</feature>
<dbReference type="PANTHER" id="PTHR15715">
    <property type="entry name" value="CENTROSOMAL PROTEIN OF 170 KDA"/>
    <property type="match status" value="1"/>
</dbReference>